<dbReference type="SMART" id="SM00225">
    <property type="entry name" value="BTB"/>
    <property type="match status" value="1"/>
</dbReference>
<dbReference type="CDD" id="cd18186">
    <property type="entry name" value="BTB_POZ_ZBTB_KLHL-like"/>
    <property type="match status" value="1"/>
</dbReference>
<comment type="similarity">
    <text evidence="2">Belongs to the krueppel C2H2-type zinc-finger protein family.</text>
</comment>
<dbReference type="PANTHER" id="PTHR46105">
    <property type="entry name" value="AGAP004733-PA"/>
    <property type="match status" value="1"/>
</dbReference>
<evidence type="ECO:0000256" key="8">
    <source>
        <dbReference type="ARBA" id="ARBA00023125"/>
    </source>
</evidence>
<evidence type="ECO:0000256" key="9">
    <source>
        <dbReference type="ARBA" id="ARBA00023163"/>
    </source>
</evidence>
<evidence type="ECO:0000256" key="10">
    <source>
        <dbReference type="ARBA" id="ARBA00023242"/>
    </source>
</evidence>
<dbReference type="EMBL" id="LR903066">
    <property type="protein sequence ID" value="CAD7251436.1"/>
    <property type="molecule type" value="Genomic_DNA"/>
</dbReference>
<evidence type="ECO:0000313" key="15">
    <source>
        <dbReference type="EMBL" id="CAD7251436.1"/>
    </source>
</evidence>
<dbReference type="SUPFAM" id="SSF57667">
    <property type="entry name" value="beta-beta-alpha zinc fingers"/>
    <property type="match status" value="5"/>
</dbReference>
<dbReference type="Pfam" id="PF00096">
    <property type="entry name" value="zf-C2H2"/>
    <property type="match status" value="1"/>
</dbReference>
<dbReference type="Proteomes" id="UP000677054">
    <property type="component" value="Unassembled WGS sequence"/>
</dbReference>
<dbReference type="InterPro" id="IPR013087">
    <property type="entry name" value="Znf_C2H2_type"/>
</dbReference>
<keyword evidence="9" id="KW-0804">Transcription</keyword>
<protein>
    <submittedName>
        <fullName evidence="15">Uncharacterized protein</fullName>
    </submittedName>
</protein>
<proteinExistence type="inferred from homology"/>
<dbReference type="Pfam" id="PF07707">
    <property type="entry name" value="BACK"/>
    <property type="match status" value="1"/>
</dbReference>
<evidence type="ECO:0000256" key="5">
    <source>
        <dbReference type="ARBA" id="ARBA00022771"/>
    </source>
</evidence>
<dbReference type="AlphaFoldDB" id="A0A7R9ACA5"/>
<keyword evidence="4" id="KW-0677">Repeat</keyword>
<evidence type="ECO:0000256" key="3">
    <source>
        <dbReference type="ARBA" id="ARBA00022723"/>
    </source>
</evidence>
<dbReference type="GO" id="GO:0005634">
    <property type="term" value="C:nucleus"/>
    <property type="evidence" value="ECO:0007669"/>
    <property type="project" value="UniProtKB-SubCell"/>
</dbReference>
<dbReference type="PROSITE" id="PS50157">
    <property type="entry name" value="ZINC_FINGER_C2H2_2"/>
    <property type="match status" value="6"/>
</dbReference>
<evidence type="ECO:0000256" key="11">
    <source>
        <dbReference type="PROSITE-ProRule" id="PRU00042"/>
    </source>
</evidence>
<dbReference type="SMART" id="SM00355">
    <property type="entry name" value="ZnF_C2H2"/>
    <property type="match status" value="8"/>
</dbReference>
<feature type="compositionally biased region" description="Basic and acidic residues" evidence="12">
    <location>
        <begin position="749"/>
        <end position="760"/>
    </location>
</feature>
<feature type="domain" description="C2H2-type" evidence="14">
    <location>
        <begin position="471"/>
        <end position="494"/>
    </location>
</feature>
<dbReference type="PROSITE" id="PS50097">
    <property type="entry name" value="BTB"/>
    <property type="match status" value="1"/>
</dbReference>
<keyword evidence="6" id="KW-0862">Zinc</keyword>
<dbReference type="SMART" id="SM00875">
    <property type="entry name" value="BACK"/>
    <property type="match status" value="1"/>
</dbReference>
<evidence type="ECO:0000256" key="6">
    <source>
        <dbReference type="ARBA" id="ARBA00022833"/>
    </source>
</evidence>
<dbReference type="InterPro" id="IPR011705">
    <property type="entry name" value="BACK"/>
</dbReference>
<evidence type="ECO:0000256" key="4">
    <source>
        <dbReference type="ARBA" id="ARBA00022737"/>
    </source>
</evidence>
<reference evidence="15" key="1">
    <citation type="submission" date="2020-11" db="EMBL/GenBank/DDBJ databases">
        <authorList>
            <person name="Tran Van P."/>
        </authorList>
    </citation>
    <scope>NUCLEOTIDE SEQUENCE</scope>
</reference>
<feature type="domain" description="C2H2-type" evidence="14">
    <location>
        <begin position="528"/>
        <end position="555"/>
    </location>
</feature>
<dbReference type="InterPro" id="IPR000210">
    <property type="entry name" value="BTB/POZ_dom"/>
</dbReference>
<keyword evidence="10" id="KW-0539">Nucleus</keyword>
<dbReference type="GO" id="GO:0008270">
    <property type="term" value="F:zinc ion binding"/>
    <property type="evidence" value="ECO:0007669"/>
    <property type="project" value="UniProtKB-KW"/>
</dbReference>
<dbReference type="PANTHER" id="PTHR46105:SF5">
    <property type="entry name" value="ZINC FINGER AND BTB DOMAIN-CONTAINING PROTEIN 44 ISOFORM X1"/>
    <property type="match status" value="1"/>
</dbReference>
<dbReference type="SUPFAM" id="SSF54695">
    <property type="entry name" value="POZ domain"/>
    <property type="match status" value="1"/>
</dbReference>
<dbReference type="InterPro" id="IPR050457">
    <property type="entry name" value="ZnFinger_BTB_dom_contain"/>
</dbReference>
<comment type="subcellular location">
    <subcellularLocation>
        <location evidence="1">Nucleus</location>
    </subcellularLocation>
</comment>
<dbReference type="PROSITE" id="PS00028">
    <property type="entry name" value="ZINC_FINGER_C2H2_1"/>
    <property type="match status" value="2"/>
</dbReference>
<dbReference type="Gene3D" id="1.25.40.420">
    <property type="match status" value="1"/>
</dbReference>
<evidence type="ECO:0000256" key="1">
    <source>
        <dbReference type="ARBA" id="ARBA00004123"/>
    </source>
</evidence>
<evidence type="ECO:0000259" key="14">
    <source>
        <dbReference type="PROSITE" id="PS50157"/>
    </source>
</evidence>
<sequence>MALRTLQNNAMSFTENQHGNVILEKLRQQREEEKFCDVILLVQDREFPAHRNVLSACSAYFESVLKVNRIVKEQMRITCLKSNNHEVFTCLLNYMYTGSVVIDKDNVAELLRLANHFLISKVKNYCAEYLDRYLNISNCLGVKELADKYQMPALSRTANAFMVTHFDQILTQEEIPNLNLSQLERLITDEAVHLSTEEQLRLMSHWVGHDPLNREREMGTLLTYVDWRKVDPSWITRYIEEERLFQDSQRALYFLLQSLMHSNLPIAARLQKIFLSLYSKDSTEDRYENFLNLAVSSAIGDFQEPDHSATHKAKVSLEDIELYNCSGVDGGDERQPNLHVLHAPLPEDFDAPVNLKTESLLKEQKYKLGKVRMATTSPSSSEINYPISKEDRRDENGHYDHSHVWVAPHQGIETAKNSEQVHDTPQEDFYPPYQNNHYNNITPPECEELTVPQRPPVRKSQIKERSKKSSYACDKCSYAGSSKASFDAHMRKVHEIDVTYSCFLCSFTCKWSREYYAHVRNHFPGPPYHCQACRYSTERIQYFIAHRMKHTDERPYSCPNCAYRSRSKFNLECHMRSHMGQHYAKHSNLRPFLCDICGFSAKYRNHLVQHKKTHTGEVFKCQFENCHYSTPRRALFICHMRQHLAIRSFTCSTCARAFVTKAHLVRHEKTHRKDRPYTCSHCDFASARLDKLRDHVSRHHGEKPTARTPYKSRKSRKSRPPKISTPVEYETRGPETYEVPIEDITVMEDSQHQHHDEHQQELNLEPHSPSTPPENLSLARPSSRAEYDHRDANILNYGPLDPPGHITAVAENPPQQSAHDFSGLNALMYLL</sequence>
<evidence type="ECO:0000259" key="13">
    <source>
        <dbReference type="PROSITE" id="PS50097"/>
    </source>
</evidence>
<dbReference type="Pfam" id="PF00651">
    <property type="entry name" value="BTB"/>
    <property type="match status" value="1"/>
</dbReference>
<dbReference type="EMBL" id="CAJPEV010003549">
    <property type="protein sequence ID" value="CAG0899994.1"/>
    <property type="molecule type" value="Genomic_DNA"/>
</dbReference>
<dbReference type="GO" id="GO:0000978">
    <property type="term" value="F:RNA polymerase II cis-regulatory region sequence-specific DNA binding"/>
    <property type="evidence" value="ECO:0007669"/>
    <property type="project" value="TreeGrafter"/>
</dbReference>
<keyword evidence="7" id="KW-0805">Transcription regulation</keyword>
<feature type="domain" description="BTB" evidence="13">
    <location>
        <begin position="36"/>
        <end position="104"/>
    </location>
</feature>
<feature type="domain" description="C2H2-type" evidence="14">
    <location>
        <begin position="677"/>
        <end position="704"/>
    </location>
</feature>
<dbReference type="InterPro" id="IPR036236">
    <property type="entry name" value="Znf_C2H2_sf"/>
</dbReference>
<accession>A0A7R9ACA5</accession>
<dbReference type="FunFam" id="3.30.160.60:FF:001370">
    <property type="entry name" value="Zinc finger protein"/>
    <property type="match status" value="1"/>
</dbReference>
<feature type="region of interest" description="Disordered" evidence="12">
    <location>
        <begin position="695"/>
        <end position="737"/>
    </location>
</feature>
<feature type="compositionally biased region" description="Basic residues" evidence="12">
    <location>
        <begin position="710"/>
        <end position="720"/>
    </location>
</feature>
<keyword evidence="16" id="KW-1185">Reference proteome</keyword>
<dbReference type="Gene3D" id="3.30.160.60">
    <property type="entry name" value="Classic Zinc Finger"/>
    <property type="match status" value="5"/>
</dbReference>
<evidence type="ECO:0000313" key="16">
    <source>
        <dbReference type="Proteomes" id="UP000677054"/>
    </source>
</evidence>
<dbReference type="GO" id="GO:0000981">
    <property type="term" value="F:DNA-binding transcription factor activity, RNA polymerase II-specific"/>
    <property type="evidence" value="ECO:0007669"/>
    <property type="project" value="TreeGrafter"/>
</dbReference>
<feature type="domain" description="C2H2-type" evidence="14">
    <location>
        <begin position="556"/>
        <end position="583"/>
    </location>
</feature>
<feature type="region of interest" description="Disordered" evidence="12">
    <location>
        <begin position="749"/>
        <end position="785"/>
    </location>
</feature>
<evidence type="ECO:0000256" key="2">
    <source>
        <dbReference type="ARBA" id="ARBA00006991"/>
    </source>
</evidence>
<keyword evidence="3" id="KW-0479">Metal-binding</keyword>
<feature type="domain" description="C2H2-type" evidence="14">
    <location>
        <begin position="649"/>
        <end position="676"/>
    </location>
</feature>
<keyword evidence="8" id="KW-0238">DNA-binding</keyword>
<feature type="domain" description="C2H2-type" evidence="14">
    <location>
        <begin position="592"/>
        <end position="619"/>
    </location>
</feature>
<dbReference type="InterPro" id="IPR011333">
    <property type="entry name" value="SKP1/BTB/POZ_sf"/>
</dbReference>
<organism evidence="15">
    <name type="scientific">Darwinula stevensoni</name>
    <dbReference type="NCBI Taxonomy" id="69355"/>
    <lineage>
        <taxon>Eukaryota</taxon>
        <taxon>Metazoa</taxon>
        <taxon>Ecdysozoa</taxon>
        <taxon>Arthropoda</taxon>
        <taxon>Crustacea</taxon>
        <taxon>Oligostraca</taxon>
        <taxon>Ostracoda</taxon>
        <taxon>Podocopa</taxon>
        <taxon>Podocopida</taxon>
        <taxon>Darwinulocopina</taxon>
        <taxon>Darwinuloidea</taxon>
        <taxon>Darwinulidae</taxon>
        <taxon>Darwinula</taxon>
    </lineage>
</organism>
<keyword evidence="5 11" id="KW-0863">Zinc-finger</keyword>
<evidence type="ECO:0000256" key="7">
    <source>
        <dbReference type="ARBA" id="ARBA00023015"/>
    </source>
</evidence>
<dbReference type="OrthoDB" id="9978265at2759"/>
<dbReference type="Gene3D" id="3.30.710.10">
    <property type="entry name" value="Potassium Channel Kv1.1, Chain A"/>
    <property type="match status" value="1"/>
</dbReference>
<gene>
    <name evidence="15" type="ORF">DSTB1V02_LOCUS11203</name>
</gene>
<evidence type="ECO:0000256" key="12">
    <source>
        <dbReference type="SAM" id="MobiDB-lite"/>
    </source>
</evidence>
<name>A0A7R9ACA5_9CRUS</name>